<keyword evidence="3" id="KW-1185">Reference proteome</keyword>
<dbReference type="Proteomes" id="UP000676565">
    <property type="component" value="Unassembled WGS sequence"/>
</dbReference>
<comment type="caution">
    <text evidence="2">The sequence shown here is derived from an EMBL/GenBank/DDBJ whole genome shotgun (WGS) entry which is preliminary data.</text>
</comment>
<feature type="region of interest" description="Disordered" evidence="1">
    <location>
        <begin position="1"/>
        <end position="22"/>
    </location>
</feature>
<dbReference type="Pfam" id="PF14103">
    <property type="entry name" value="DUF4276"/>
    <property type="match status" value="1"/>
</dbReference>
<dbReference type="InterPro" id="IPR025455">
    <property type="entry name" value="DUF4276"/>
</dbReference>
<dbReference type="EMBL" id="JAGKQQ010000001">
    <property type="protein sequence ID" value="MBP3957689.1"/>
    <property type="molecule type" value="Genomic_DNA"/>
</dbReference>
<proteinExistence type="predicted"/>
<evidence type="ECO:0000313" key="3">
    <source>
        <dbReference type="Proteomes" id="UP000676565"/>
    </source>
</evidence>
<protein>
    <submittedName>
        <fullName evidence="2">DUF4276 family protein</fullName>
    </submittedName>
</protein>
<evidence type="ECO:0000256" key="1">
    <source>
        <dbReference type="SAM" id="MobiDB-lite"/>
    </source>
</evidence>
<reference evidence="2 3" key="1">
    <citation type="submission" date="2021-04" db="EMBL/GenBank/DDBJ databases">
        <authorList>
            <person name="Ivanova A."/>
        </authorList>
    </citation>
    <scope>NUCLEOTIDE SEQUENCE [LARGE SCALE GENOMIC DNA]</scope>
    <source>
        <strain evidence="2 3">G18</strain>
    </source>
</reference>
<sequence length="181" mass="19799">MVTPSSRTGRHSSTPAPQLTPTAYNFAESTGLRRERESKGVVLILLDAETDCPARLAPRLLTAAKALRSDLDITCVFAKQMFENWIVAGASTLAGVNERPDLLPPRPAPEDCNGAGWLDRQLRSKNKTRKYKKTVDADVFVRAMALQECRDSAPSFDKLCRELAARLPSTPAPVPADPLPE</sequence>
<name>A0ABS5BVE9_9BACT</name>
<gene>
    <name evidence="2" type="ORF">J8F10_20760</name>
</gene>
<accession>A0ABS5BVE9</accession>
<organism evidence="2 3">
    <name type="scientific">Gemmata palustris</name>
    <dbReference type="NCBI Taxonomy" id="2822762"/>
    <lineage>
        <taxon>Bacteria</taxon>
        <taxon>Pseudomonadati</taxon>
        <taxon>Planctomycetota</taxon>
        <taxon>Planctomycetia</taxon>
        <taxon>Gemmatales</taxon>
        <taxon>Gemmataceae</taxon>
        <taxon>Gemmata</taxon>
    </lineage>
</organism>
<evidence type="ECO:0000313" key="2">
    <source>
        <dbReference type="EMBL" id="MBP3957689.1"/>
    </source>
</evidence>